<dbReference type="AlphaFoldDB" id="A0A383AFA5"/>
<accession>A0A383AFA5</accession>
<gene>
    <name evidence="2" type="ORF">METZ01_LOCUS458622</name>
</gene>
<reference evidence="2" key="1">
    <citation type="submission" date="2018-05" db="EMBL/GenBank/DDBJ databases">
        <authorList>
            <person name="Lanie J.A."/>
            <person name="Ng W.-L."/>
            <person name="Kazmierczak K.M."/>
            <person name="Andrzejewski T.M."/>
            <person name="Davidsen T.M."/>
            <person name="Wayne K.J."/>
            <person name="Tettelin H."/>
            <person name="Glass J.I."/>
            <person name="Rusch D."/>
            <person name="Podicherti R."/>
            <person name="Tsui H.-C.T."/>
            <person name="Winkler M.E."/>
        </authorList>
    </citation>
    <scope>NUCLEOTIDE SEQUENCE</scope>
</reference>
<proteinExistence type="predicted"/>
<sequence length="175" mass="19380">MVISNKLSGGLFGESREEKQWSSEIDAKGWTDDKGEPDRLQKWTNDKGLDYVVSGTQTFAWSRGWFNPLEYPAAPGEHDPRRALLAVLLAFSHPRPSIDLQRILSERLRINPLSVREALIAYWKNAEIVVENANETIQAGPKLLSNLGNIEDIITGSASPMSVQTVLEAFGDSSA</sequence>
<dbReference type="EMBL" id="UINC01191232">
    <property type="protein sequence ID" value="SVE05768.1"/>
    <property type="molecule type" value="Genomic_DNA"/>
</dbReference>
<evidence type="ECO:0000313" key="2">
    <source>
        <dbReference type="EMBL" id="SVE05768.1"/>
    </source>
</evidence>
<feature type="non-terminal residue" evidence="2">
    <location>
        <position position="175"/>
    </location>
</feature>
<evidence type="ECO:0000256" key="1">
    <source>
        <dbReference type="SAM" id="MobiDB-lite"/>
    </source>
</evidence>
<protein>
    <submittedName>
        <fullName evidence="2">Uncharacterized protein</fullName>
    </submittedName>
</protein>
<name>A0A383AFA5_9ZZZZ</name>
<feature type="compositionally biased region" description="Basic and acidic residues" evidence="1">
    <location>
        <begin position="14"/>
        <end position="39"/>
    </location>
</feature>
<organism evidence="2">
    <name type="scientific">marine metagenome</name>
    <dbReference type="NCBI Taxonomy" id="408172"/>
    <lineage>
        <taxon>unclassified sequences</taxon>
        <taxon>metagenomes</taxon>
        <taxon>ecological metagenomes</taxon>
    </lineage>
</organism>
<feature type="region of interest" description="Disordered" evidence="1">
    <location>
        <begin position="1"/>
        <end position="39"/>
    </location>
</feature>